<name>A0A366RE34_9HYPO</name>
<organism evidence="1 2">
    <name type="scientific">Fusarium coffeatum</name>
    <dbReference type="NCBI Taxonomy" id="231269"/>
    <lineage>
        <taxon>Eukaryota</taxon>
        <taxon>Fungi</taxon>
        <taxon>Dikarya</taxon>
        <taxon>Ascomycota</taxon>
        <taxon>Pezizomycotina</taxon>
        <taxon>Sordariomycetes</taxon>
        <taxon>Hypocreomycetidae</taxon>
        <taxon>Hypocreales</taxon>
        <taxon>Nectriaceae</taxon>
        <taxon>Fusarium</taxon>
        <taxon>Fusarium incarnatum-equiseti species complex</taxon>
    </lineage>
</organism>
<accession>A0A366RE34</accession>
<sequence>MIDAIGIVSGVLGIVGFIQGQIPEKPTEGVAIRIKAGSGGTDDGGSGGEVSAAYAWDFDNNYLGRVEGGSMEQGGVVDTVIESFSNAARAEYIGISVAKDAVCVAWIGVSQYDNIAGGVWTGDIGYECGQAWYANREMAGYLDEDEKEEYFPRCTWLDAGLKEGTKSASMKFYTSAYGEKVKDTVDNKDACDYTLWGEDDAPISSAPGKRANRPRRAWMKNKLVVSNLKQHKAEDLCSSDTSWGPDFIGTDGQFCDMGTKSLTPLCSTKDVDGCIMIDDDNKTLTRRSRVVKRETHIAHKTYKAIDQWESDK</sequence>
<dbReference type="AlphaFoldDB" id="A0A366RE34"/>
<keyword evidence="2" id="KW-1185">Reference proteome</keyword>
<dbReference type="GeneID" id="41997157"/>
<evidence type="ECO:0000313" key="2">
    <source>
        <dbReference type="Proteomes" id="UP000253153"/>
    </source>
</evidence>
<dbReference type="RefSeq" id="XP_031014120.1">
    <property type="nucleotide sequence ID" value="XM_031161861.1"/>
</dbReference>
<reference evidence="1 2" key="1">
    <citation type="submission" date="2018-06" db="EMBL/GenBank/DDBJ databases">
        <title>Fusarium incarnatum-equiseti species complex species 28.</title>
        <authorList>
            <person name="Gardiner D.M."/>
        </authorList>
    </citation>
    <scope>NUCLEOTIDE SEQUENCE [LARGE SCALE GENOMIC DNA]</scope>
    <source>
        <strain evidence="1 2">FIESC_28</strain>
    </source>
</reference>
<gene>
    <name evidence="1" type="ORF">FIESC28_07721</name>
</gene>
<proteinExistence type="predicted"/>
<evidence type="ECO:0000313" key="1">
    <source>
        <dbReference type="EMBL" id="RBR14485.1"/>
    </source>
</evidence>
<dbReference type="EMBL" id="QKXC01000167">
    <property type="protein sequence ID" value="RBR14485.1"/>
    <property type="molecule type" value="Genomic_DNA"/>
</dbReference>
<dbReference type="OrthoDB" id="5365129at2759"/>
<comment type="caution">
    <text evidence="1">The sequence shown here is derived from an EMBL/GenBank/DDBJ whole genome shotgun (WGS) entry which is preliminary data.</text>
</comment>
<dbReference type="Proteomes" id="UP000253153">
    <property type="component" value="Unassembled WGS sequence"/>
</dbReference>
<protein>
    <submittedName>
        <fullName evidence="1">Uncharacterized protein</fullName>
    </submittedName>
</protein>